<feature type="signal peptide" evidence="2">
    <location>
        <begin position="1"/>
        <end position="22"/>
    </location>
</feature>
<name>A0A369Q8R1_9SPHN</name>
<keyword evidence="4" id="KW-1185">Reference proteome</keyword>
<dbReference type="EMBL" id="QBKA01000002">
    <property type="protein sequence ID" value="RDC61104.1"/>
    <property type="molecule type" value="Genomic_DNA"/>
</dbReference>
<evidence type="ECO:0000313" key="4">
    <source>
        <dbReference type="Proteomes" id="UP000253727"/>
    </source>
</evidence>
<dbReference type="Proteomes" id="UP000253727">
    <property type="component" value="Unassembled WGS sequence"/>
</dbReference>
<proteinExistence type="predicted"/>
<evidence type="ECO:0000256" key="2">
    <source>
        <dbReference type="SAM" id="SignalP"/>
    </source>
</evidence>
<feature type="chain" id="PRO_5016884069" evidence="2">
    <location>
        <begin position="23"/>
        <end position="224"/>
    </location>
</feature>
<sequence length="224" mass="23630">MYRSFNAAILAASALFAIPAAAQDEAGDSVNMVIVYGDDACPPSTGGEIVVCARQSESERFRIPEALRLSDDPANAAWAKRVESLEAIGDFGTLSCSPTGAGGFTGCTQKLIDAAYGEKRTDSSVRFGEIIAAARADRLSTIDEDAAEQQRRVEELENAYLRRLEAERDAELPDAVVDPSPPPIVGTDNSLPNAEPSKPGPFDDGDEEQRAVGDNAPAVSAGID</sequence>
<organism evidence="3 4">
    <name type="scientific">Alteripontixanthobacter maritimus</name>
    <dbReference type="NCBI Taxonomy" id="2161824"/>
    <lineage>
        <taxon>Bacteria</taxon>
        <taxon>Pseudomonadati</taxon>
        <taxon>Pseudomonadota</taxon>
        <taxon>Alphaproteobacteria</taxon>
        <taxon>Sphingomonadales</taxon>
        <taxon>Erythrobacteraceae</taxon>
        <taxon>Alteripontixanthobacter</taxon>
    </lineage>
</organism>
<gene>
    <name evidence="3" type="ORF">HME9302_02323</name>
</gene>
<keyword evidence="2" id="KW-0732">Signal</keyword>
<accession>A0A369Q8R1</accession>
<evidence type="ECO:0000256" key="1">
    <source>
        <dbReference type="SAM" id="MobiDB-lite"/>
    </source>
</evidence>
<feature type="region of interest" description="Disordered" evidence="1">
    <location>
        <begin position="168"/>
        <end position="224"/>
    </location>
</feature>
<dbReference type="RefSeq" id="WP_230079985.1">
    <property type="nucleotide sequence ID" value="NZ_QBKA01000002.1"/>
</dbReference>
<comment type="caution">
    <text evidence="3">The sequence shown here is derived from an EMBL/GenBank/DDBJ whole genome shotgun (WGS) entry which is preliminary data.</text>
</comment>
<protein>
    <submittedName>
        <fullName evidence="3">Uncharacterized protein</fullName>
    </submittedName>
</protein>
<reference evidence="3 4" key="1">
    <citation type="submission" date="2018-04" db="EMBL/GenBank/DDBJ databases">
        <title>Altererythrobacter sp. HME9302 genome sequencing and assembly.</title>
        <authorList>
            <person name="Kang H."/>
            <person name="Kim H."/>
            <person name="Joh K."/>
        </authorList>
    </citation>
    <scope>NUCLEOTIDE SEQUENCE [LARGE SCALE GENOMIC DNA]</scope>
    <source>
        <strain evidence="3 4">HME9302</strain>
    </source>
</reference>
<dbReference type="AlphaFoldDB" id="A0A369Q8R1"/>
<evidence type="ECO:0000313" key="3">
    <source>
        <dbReference type="EMBL" id="RDC61104.1"/>
    </source>
</evidence>